<dbReference type="GO" id="GO:0003676">
    <property type="term" value="F:nucleic acid binding"/>
    <property type="evidence" value="ECO:0007669"/>
    <property type="project" value="InterPro"/>
</dbReference>
<dbReference type="GO" id="GO:0015074">
    <property type="term" value="P:DNA integration"/>
    <property type="evidence" value="ECO:0007669"/>
    <property type="project" value="InterPro"/>
</dbReference>
<dbReference type="PANTHER" id="PTHR37984">
    <property type="entry name" value="PROTEIN CBG26694"/>
    <property type="match status" value="1"/>
</dbReference>
<feature type="domain" description="Integrase catalytic" evidence="1">
    <location>
        <begin position="57"/>
        <end position="214"/>
    </location>
</feature>
<dbReference type="InterPro" id="IPR001584">
    <property type="entry name" value="Integrase_cat-core"/>
</dbReference>
<accession>A0A7L4BMZ8</accession>
<dbReference type="SUPFAM" id="SSF53098">
    <property type="entry name" value="Ribonuclease H-like"/>
    <property type="match status" value="1"/>
</dbReference>
<organism evidence="2 3">
    <name type="scientific">Phaetusa simplex</name>
    <name type="common">large-billed tern</name>
    <dbReference type="NCBI Taxonomy" id="297813"/>
    <lineage>
        <taxon>Eukaryota</taxon>
        <taxon>Metazoa</taxon>
        <taxon>Chordata</taxon>
        <taxon>Craniata</taxon>
        <taxon>Vertebrata</taxon>
        <taxon>Euteleostomi</taxon>
        <taxon>Archelosauria</taxon>
        <taxon>Archosauria</taxon>
        <taxon>Dinosauria</taxon>
        <taxon>Saurischia</taxon>
        <taxon>Theropoda</taxon>
        <taxon>Coelurosauria</taxon>
        <taxon>Aves</taxon>
        <taxon>Neognathae</taxon>
        <taxon>Neoaves</taxon>
        <taxon>Charadriiformes</taxon>
        <taxon>Laridae</taxon>
        <taxon>Phaetusa</taxon>
    </lineage>
</organism>
<dbReference type="Pfam" id="PF00665">
    <property type="entry name" value="rve"/>
    <property type="match status" value="1"/>
</dbReference>
<dbReference type="Gene3D" id="1.10.340.70">
    <property type="match status" value="1"/>
</dbReference>
<dbReference type="Gene3D" id="3.30.420.10">
    <property type="entry name" value="Ribonuclease H-like superfamily/Ribonuclease H"/>
    <property type="match status" value="1"/>
</dbReference>
<dbReference type="EMBL" id="VZZW01004750">
    <property type="protein sequence ID" value="NXW38985.1"/>
    <property type="molecule type" value="Genomic_DNA"/>
</dbReference>
<reference evidence="2 3" key="1">
    <citation type="submission" date="2019-09" db="EMBL/GenBank/DDBJ databases">
        <title>Bird 10,000 Genomes (B10K) Project - Family phase.</title>
        <authorList>
            <person name="Zhang G."/>
        </authorList>
    </citation>
    <scope>NUCLEOTIDE SEQUENCE [LARGE SCALE GENOMIC DNA]</scope>
    <source>
        <strain evidence="2">B10K-DU-009-16</strain>
        <tissue evidence="2">Muscle</tissue>
    </source>
</reference>
<evidence type="ECO:0000259" key="1">
    <source>
        <dbReference type="PROSITE" id="PS50994"/>
    </source>
</evidence>
<dbReference type="InterPro" id="IPR012337">
    <property type="entry name" value="RNaseH-like_sf"/>
</dbReference>
<protein>
    <submittedName>
        <fullName evidence="2">TF211 protein</fullName>
    </submittedName>
</protein>
<sequence length="276" mass="31903">LHRETHWGTQAICNHFLRKFGCIGVFGVAKQITDKCITCQKVNKKVMRKPIHGGRELTLCPFQSIQVDFTELPQVQRWKFLLVLADHLNHWVEAIPVTRTSANVVTKILLEQIIPRYGMVHRIDSDRGTHFTFKIITQITQALGTQWELHTPWHPQSSGRVERMNQTLKRALTKLMIETQLSWVKCLPLALLRVRTQPRTDLGVSPYEMMFGLPFLASQQEMATYEGGEASIKQYVMQIAKNLEQLRNKGLLPQTTLLDFKIHNIKIGEWVLVKTW</sequence>
<dbReference type="PANTHER" id="PTHR37984:SF5">
    <property type="entry name" value="PROTEIN NYNRIN-LIKE"/>
    <property type="match status" value="1"/>
</dbReference>
<feature type="non-terminal residue" evidence="2">
    <location>
        <position position="276"/>
    </location>
</feature>
<evidence type="ECO:0000313" key="2">
    <source>
        <dbReference type="EMBL" id="NXW38985.1"/>
    </source>
</evidence>
<gene>
    <name evidence="2" type="primary">Tf211</name>
    <name evidence="2" type="ORF">PHASIM_R15278</name>
</gene>
<proteinExistence type="predicted"/>
<evidence type="ECO:0000313" key="3">
    <source>
        <dbReference type="Proteomes" id="UP000556165"/>
    </source>
</evidence>
<keyword evidence="3" id="KW-1185">Reference proteome</keyword>
<dbReference type="AlphaFoldDB" id="A0A7L4BMZ8"/>
<comment type="caution">
    <text evidence="2">The sequence shown here is derived from an EMBL/GenBank/DDBJ whole genome shotgun (WGS) entry which is preliminary data.</text>
</comment>
<name>A0A7L4BMZ8_9CHAR</name>
<dbReference type="InterPro" id="IPR050951">
    <property type="entry name" value="Retrovirus_Pol_polyprotein"/>
</dbReference>
<feature type="non-terminal residue" evidence="2">
    <location>
        <position position="1"/>
    </location>
</feature>
<dbReference type="InterPro" id="IPR036397">
    <property type="entry name" value="RNaseH_sf"/>
</dbReference>
<dbReference type="Proteomes" id="UP000556165">
    <property type="component" value="Unassembled WGS sequence"/>
</dbReference>
<dbReference type="PROSITE" id="PS50994">
    <property type="entry name" value="INTEGRASE"/>
    <property type="match status" value="1"/>
</dbReference>